<evidence type="ECO:0000313" key="5">
    <source>
        <dbReference type="EMBL" id="KAL2869768.1"/>
    </source>
</evidence>
<feature type="region of interest" description="Disordered" evidence="4">
    <location>
        <begin position="274"/>
        <end position="355"/>
    </location>
</feature>
<feature type="compositionally biased region" description="Low complexity" evidence="4">
    <location>
        <begin position="661"/>
        <end position="675"/>
    </location>
</feature>
<dbReference type="EMBL" id="JBFXLQ010000008">
    <property type="protein sequence ID" value="KAL2869768.1"/>
    <property type="molecule type" value="Genomic_DNA"/>
</dbReference>
<evidence type="ECO:0000256" key="4">
    <source>
        <dbReference type="SAM" id="MobiDB-lite"/>
    </source>
</evidence>
<keyword evidence="2" id="KW-0804">Transcription</keyword>
<proteinExistence type="predicted"/>
<organism evidence="5 6">
    <name type="scientific">Aspergillus lucknowensis</name>
    <dbReference type="NCBI Taxonomy" id="176173"/>
    <lineage>
        <taxon>Eukaryota</taxon>
        <taxon>Fungi</taxon>
        <taxon>Dikarya</taxon>
        <taxon>Ascomycota</taxon>
        <taxon>Pezizomycotina</taxon>
        <taxon>Eurotiomycetes</taxon>
        <taxon>Eurotiomycetidae</taxon>
        <taxon>Eurotiales</taxon>
        <taxon>Aspergillaceae</taxon>
        <taxon>Aspergillus</taxon>
        <taxon>Aspergillus subgen. Nidulantes</taxon>
    </lineage>
</organism>
<keyword evidence="3" id="KW-0539">Nucleus</keyword>
<dbReference type="InterPro" id="IPR001138">
    <property type="entry name" value="Zn2Cys6_DnaBD"/>
</dbReference>
<evidence type="ECO:0000313" key="6">
    <source>
        <dbReference type="Proteomes" id="UP001610432"/>
    </source>
</evidence>
<feature type="compositionally biased region" description="Polar residues" evidence="4">
    <location>
        <begin position="606"/>
        <end position="623"/>
    </location>
</feature>
<evidence type="ECO:0000256" key="3">
    <source>
        <dbReference type="ARBA" id="ARBA00023242"/>
    </source>
</evidence>
<feature type="region of interest" description="Disordered" evidence="4">
    <location>
        <begin position="640"/>
        <end position="701"/>
    </location>
</feature>
<feature type="compositionally biased region" description="Low complexity" evidence="4">
    <location>
        <begin position="313"/>
        <end position="324"/>
    </location>
</feature>
<keyword evidence="6" id="KW-1185">Reference proteome</keyword>
<evidence type="ECO:0000256" key="2">
    <source>
        <dbReference type="ARBA" id="ARBA00023163"/>
    </source>
</evidence>
<feature type="compositionally biased region" description="Basic and acidic residues" evidence="4">
    <location>
        <begin position="45"/>
        <end position="61"/>
    </location>
</feature>
<feature type="compositionally biased region" description="Basic residues" evidence="4">
    <location>
        <begin position="111"/>
        <end position="120"/>
    </location>
</feature>
<sequence>MVTTRAASRQASVDPYMSRLLAEKNAYGQAAASGGGGNGSDSDDDGRRRDKGKLPADRQDDLIEFEDEDEEEEGSGGGAEGGGTEEQGGQEGGGQNGGQNGGGETQNRSKQPARKRKGKYHFLPVPTRNVLQAMMDARILAREDKRSWGRGRDAMAALTDYYTDSGCLKPGTRVETDYASFTRALPPSRTKNKTATKLCDRCHTIGDKLGNKKCDTNTGRACSRCTTDQWPCTVTNQLTGRTRQLPLPTPAVDPGQVPLRAPTAFVQLPGIPVAQHPLQPQGEHQIEQDPLPPVTRPSRRRRREASNEGNDVQTNEQQQQQNQNRTADDDLYNATPQATPRTSPTPPPSEQFVPNLNCRNMTDITNEFQRMANYMNGMSQELHGARREIHRLRRVVRGLGVDPDARQRTPDLTLGPYTNLGDGQGMMKIARRGNTQAPKVPTTPGSGSGQGAPAPKAAATPGSSGASGSRKLVRKRKRSPGTGTGTGTNTRTDTGTGTGTGTGGLTSNSDSGALGSLPPPGHQRYPLRPFPDPNAQQDFLSTVFENYQHTSPDLPELEDLVAAGMMDPALQGIADPGPSQPEFQTFSDPEPSTPPGLRGYTEPGPYSQTAYQNITDPGPSTQYGMYDPFEQYIENPVVRNNAPFGYYPDPSSSQVAYTNQEEYLNTTGNNGNEETGGAEEERPRKKRSVNKPAANSRSQRR</sequence>
<dbReference type="Proteomes" id="UP001610432">
    <property type="component" value="Unassembled WGS sequence"/>
</dbReference>
<feature type="compositionally biased region" description="Low complexity" evidence="4">
    <location>
        <begin position="451"/>
        <end position="469"/>
    </location>
</feature>
<keyword evidence="1" id="KW-0805">Transcription regulation</keyword>
<evidence type="ECO:0008006" key="7">
    <source>
        <dbReference type="Google" id="ProtNLM"/>
    </source>
</evidence>
<feature type="compositionally biased region" description="Gly residues" evidence="4">
    <location>
        <begin position="75"/>
        <end position="104"/>
    </location>
</feature>
<protein>
    <recommendedName>
        <fullName evidence="7">Zn(2)-C6 fungal-type domain-containing protein</fullName>
    </recommendedName>
</protein>
<dbReference type="CDD" id="cd00067">
    <property type="entry name" value="GAL4"/>
    <property type="match status" value="1"/>
</dbReference>
<name>A0ABR4LYY5_9EURO</name>
<evidence type="ECO:0000256" key="1">
    <source>
        <dbReference type="ARBA" id="ARBA00023015"/>
    </source>
</evidence>
<accession>A0ABR4LYY5</accession>
<dbReference type="GeneID" id="98147490"/>
<gene>
    <name evidence="5" type="ORF">BJX67DRAFT_378823</name>
</gene>
<dbReference type="RefSeq" id="XP_070888747.1">
    <property type="nucleotide sequence ID" value="XM_071032418.1"/>
</dbReference>
<feature type="region of interest" description="Disordered" evidence="4">
    <location>
        <begin position="569"/>
        <end position="626"/>
    </location>
</feature>
<feature type="compositionally biased region" description="Polar residues" evidence="4">
    <location>
        <begin position="650"/>
        <end position="660"/>
    </location>
</feature>
<feature type="compositionally biased region" description="Acidic residues" evidence="4">
    <location>
        <begin position="62"/>
        <end position="74"/>
    </location>
</feature>
<reference evidence="5 6" key="1">
    <citation type="submission" date="2024-07" db="EMBL/GenBank/DDBJ databases">
        <title>Section-level genome sequencing and comparative genomics of Aspergillus sections Usti and Cavernicolus.</title>
        <authorList>
            <consortium name="Lawrence Berkeley National Laboratory"/>
            <person name="Nybo J.L."/>
            <person name="Vesth T.C."/>
            <person name="Theobald S."/>
            <person name="Frisvad J.C."/>
            <person name="Larsen T.O."/>
            <person name="Kjaerboelling I."/>
            <person name="Rothschild-Mancinelli K."/>
            <person name="Lyhne E.K."/>
            <person name="Kogle M.E."/>
            <person name="Barry K."/>
            <person name="Clum A."/>
            <person name="Na H."/>
            <person name="Ledsgaard L."/>
            <person name="Lin J."/>
            <person name="Lipzen A."/>
            <person name="Kuo A."/>
            <person name="Riley R."/>
            <person name="Mondo S."/>
            <person name="Labutti K."/>
            <person name="Haridas S."/>
            <person name="Pangalinan J."/>
            <person name="Salamov A.A."/>
            <person name="Simmons B.A."/>
            <person name="Magnuson J.K."/>
            <person name="Chen J."/>
            <person name="Drula E."/>
            <person name="Henrissat B."/>
            <person name="Wiebenga A."/>
            <person name="Lubbers R.J."/>
            <person name="Gomes A.C."/>
            <person name="Macurrencykelacurrency M.R."/>
            <person name="Stajich J."/>
            <person name="Grigoriev I.V."/>
            <person name="Mortensen U.H."/>
            <person name="De Vries R.P."/>
            <person name="Baker S.E."/>
            <person name="Andersen M.R."/>
        </authorList>
    </citation>
    <scope>NUCLEOTIDE SEQUENCE [LARGE SCALE GENOMIC DNA]</scope>
    <source>
        <strain evidence="5 6">CBS 449.75</strain>
    </source>
</reference>
<comment type="caution">
    <text evidence="5">The sequence shown here is derived from an EMBL/GenBank/DDBJ whole genome shotgun (WGS) entry which is preliminary data.</text>
</comment>
<feature type="region of interest" description="Disordered" evidence="4">
    <location>
        <begin position="27"/>
        <end position="120"/>
    </location>
</feature>
<feature type="region of interest" description="Disordered" evidence="4">
    <location>
        <begin position="402"/>
        <end position="529"/>
    </location>
</feature>